<proteinExistence type="predicted"/>
<feature type="transmembrane region" description="Helical" evidence="2">
    <location>
        <begin position="81"/>
        <end position="101"/>
    </location>
</feature>
<dbReference type="EMBL" id="LRRQ01000027">
    <property type="protein sequence ID" value="OAM91424.1"/>
    <property type="molecule type" value="Genomic_DNA"/>
</dbReference>
<dbReference type="AlphaFoldDB" id="A0A178ING5"/>
<reference evidence="3 4" key="1">
    <citation type="submission" date="2016-01" db="EMBL/GenBank/DDBJ databases">
        <title>High potential of lignocellulose degradation of a new Verrucomicrobia species.</title>
        <authorList>
            <person name="Wang Y."/>
            <person name="Shi Y."/>
            <person name="Qiu Z."/>
            <person name="Liu S."/>
            <person name="Yang H."/>
        </authorList>
    </citation>
    <scope>NUCLEOTIDE SEQUENCE [LARGE SCALE GENOMIC DNA]</scope>
    <source>
        <strain evidence="3 4">TSB47</strain>
    </source>
</reference>
<keyword evidence="2" id="KW-0812">Transmembrane</keyword>
<evidence type="ECO:0000256" key="2">
    <source>
        <dbReference type="SAM" id="Phobius"/>
    </source>
</evidence>
<dbReference type="Proteomes" id="UP000078486">
    <property type="component" value="Unassembled WGS sequence"/>
</dbReference>
<keyword evidence="2" id="KW-0472">Membrane</keyword>
<comment type="caution">
    <text evidence="3">The sequence shown here is derived from an EMBL/GenBank/DDBJ whole genome shotgun (WGS) entry which is preliminary data.</text>
</comment>
<keyword evidence="2" id="KW-1133">Transmembrane helix</keyword>
<feature type="compositionally biased region" description="Basic and acidic residues" evidence="1">
    <location>
        <begin position="150"/>
        <end position="164"/>
    </location>
</feature>
<feature type="region of interest" description="Disordered" evidence="1">
    <location>
        <begin position="144"/>
        <end position="164"/>
    </location>
</feature>
<sequence>MEKIKFCAGAGPRLAVHYGWLGDAGFSRKAGFGIGEGSMRLELNLLMRKPVKFLGIFEIVDVVSGLFGLIVSVLAYGLADFPLWLAILSGMAPVAAFFLKFRVGRRPGYFRHWVEAKVRARHWVSGFIQRGRLDDFAVRVPGWAPPRVQTPDDDRTAGSEFSGR</sequence>
<dbReference type="RefSeq" id="WP_145928561.1">
    <property type="nucleotide sequence ID" value="NZ_CP109796.1"/>
</dbReference>
<feature type="transmembrane region" description="Helical" evidence="2">
    <location>
        <begin position="53"/>
        <end position="75"/>
    </location>
</feature>
<name>A0A178ING5_9BACT</name>
<protein>
    <submittedName>
        <fullName evidence="3">Uncharacterized protein</fullName>
    </submittedName>
</protein>
<evidence type="ECO:0000313" key="3">
    <source>
        <dbReference type="EMBL" id="OAM91424.1"/>
    </source>
</evidence>
<accession>A0A178ING5</accession>
<keyword evidence="4" id="KW-1185">Reference proteome</keyword>
<organism evidence="3 4">
    <name type="scientific">Termitidicoccus mucosus</name>
    <dbReference type="NCBI Taxonomy" id="1184151"/>
    <lineage>
        <taxon>Bacteria</taxon>
        <taxon>Pseudomonadati</taxon>
        <taxon>Verrucomicrobiota</taxon>
        <taxon>Opitutia</taxon>
        <taxon>Opitutales</taxon>
        <taxon>Opitutaceae</taxon>
        <taxon>Termitidicoccus</taxon>
    </lineage>
</organism>
<evidence type="ECO:0000256" key="1">
    <source>
        <dbReference type="SAM" id="MobiDB-lite"/>
    </source>
</evidence>
<gene>
    <name evidence="3" type="ORF">AW736_02910</name>
</gene>
<evidence type="ECO:0000313" key="4">
    <source>
        <dbReference type="Proteomes" id="UP000078486"/>
    </source>
</evidence>